<gene>
    <name evidence="2" type="ORF">GA0070611_5781</name>
</gene>
<dbReference type="InterPro" id="IPR036388">
    <property type="entry name" value="WH-like_DNA-bd_sf"/>
</dbReference>
<proteinExistence type="predicted"/>
<keyword evidence="1" id="KW-1133">Transmembrane helix</keyword>
<dbReference type="EMBL" id="LT594323">
    <property type="protein sequence ID" value="SBT52766.1"/>
    <property type="molecule type" value="Genomic_DNA"/>
</dbReference>
<keyword evidence="1" id="KW-0472">Membrane</keyword>
<name>A0A1A9A8F9_9ACTN</name>
<organism evidence="2 3">
    <name type="scientific">Micromonospora auratinigra</name>
    <dbReference type="NCBI Taxonomy" id="261654"/>
    <lineage>
        <taxon>Bacteria</taxon>
        <taxon>Bacillati</taxon>
        <taxon>Actinomycetota</taxon>
        <taxon>Actinomycetes</taxon>
        <taxon>Micromonosporales</taxon>
        <taxon>Micromonosporaceae</taxon>
        <taxon>Micromonospora</taxon>
    </lineage>
</organism>
<reference evidence="3" key="1">
    <citation type="submission" date="2016-06" db="EMBL/GenBank/DDBJ databases">
        <authorList>
            <person name="Varghese N."/>
            <person name="Submissions Spin"/>
        </authorList>
    </citation>
    <scope>NUCLEOTIDE SEQUENCE [LARGE SCALE GENOMIC DNA]</scope>
    <source>
        <strain evidence="3">DSM 44815</strain>
    </source>
</reference>
<dbReference type="PATRIC" id="fig|261654.4.peg.5851"/>
<evidence type="ECO:0000313" key="3">
    <source>
        <dbReference type="Proteomes" id="UP000199385"/>
    </source>
</evidence>
<keyword evidence="3" id="KW-1185">Reference proteome</keyword>
<protein>
    <submittedName>
        <fullName evidence="2">Replication-relaxation</fullName>
    </submittedName>
</protein>
<sequence>MGDHRWVADGRELSPRRWRILSFLALHGWATTSDIAVVAGVLRLTAHRDLTGLHTMGLVGRERSAEDRAHAWWYRITEEGTELLDRDLVLSGRPVPLRLGQRDWGAAHYLLFLPLLEASRQDPGRCGLFQWLTTLDTSVWLRERGLAHLRADGYGVWLEDGQCLRFLVHVDPGPVGDAIAEREQCTAGLGSILAGYRRTDPLVPVGAVLVIARDAAREANLLADLVGRPLRAPIAVTTVDLLHQNWPHEQVWQVPSTGATRHRLLDLTLPAECPPVGRPRPVGGTPDDLK</sequence>
<dbReference type="Proteomes" id="UP000199385">
    <property type="component" value="Chromosome I"/>
</dbReference>
<dbReference type="AlphaFoldDB" id="A0A1A9A8F9"/>
<dbReference type="Gene3D" id="1.10.10.10">
    <property type="entry name" value="Winged helix-like DNA-binding domain superfamily/Winged helix DNA-binding domain"/>
    <property type="match status" value="1"/>
</dbReference>
<evidence type="ECO:0000313" key="2">
    <source>
        <dbReference type="EMBL" id="SBT52766.1"/>
    </source>
</evidence>
<dbReference type="SUPFAM" id="SSF46785">
    <property type="entry name" value="Winged helix' DNA-binding domain"/>
    <property type="match status" value="1"/>
</dbReference>
<keyword evidence="1" id="KW-0812">Transmembrane</keyword>
<accession>A0A1A9A8F9</accession>
<evidence type="ECO:0000256" key="1">
    <source>
        <dbReference type="SAM" id="Phobius"/>
    </source>
</evidence>
<feature type="transmembrane region" description="Helical" evidence="1">
    <location>
        <begin position="20"/>
        <end position="42"/>
    </location>
</feature>
<dbReference type="InterPro" id="IPR036390">
    <property type="entry name" value="WH_DNA-bd_sf"/>
</dbReference>